<comment type="caution">
    <text evidence="4">The sequence shown here is derived from an EMBL/GenBank/DDBJ whole genome shotgun (WGS) entry which is preliminary data.</text>
</comment>
<dbReference type="Proteomes" id="UP001626550">
    <property type="component" value="Unassembled WGS sequence"/>
</dbReference>
<dbReference type="Gene3D" id="3.40.50.150">
    <property type="entry name" value="Vaccinia Virus protein VP39"/>
    <property type="match status" value="1"/>
</dbReference>
<evidence type="ECO:0000313" key="5">
    <source>
        <dbReference type="Proteomes" id="UP001626550"/>
    </source>
</evidence>
<dbReference type="GO" id="GO:0006400">
    <property type="term" value="P:tRNA modification"/>
    <property type="evidence" value="ECO:0007669"/>
    <property type="project" value="UniProtKB-ARBA"/>
</dbReference>
<organism evidence="4 5">
    <name type="scientific">Cichlidogyrus casuarinus</name>
    <dbReference type="NCBI Taxonomy" id="1844966"/>
    <lineage>
        <taxon>Eukaryota</taxon>
        <taxon>Metazoa</taxon>
        <taxon>Spiralia</taxon>
        <taxon>Lophotrochozoa</taxon>
        <taxon>Platyhelminthes</taxon>
        <taxon>Monogenea</taxon>
        <taxon>Monopisthocotylea</taxon>
        <taxon>Dactylogyridea</taxon>
        <taxon>Ancyrocephalidae</taxon>
        <taxon>Cichlidogyrus</taxon>
    </lineage>
</organism>
<evidence type="ECO:0000256" key="1">
    <source>
        <dbReference type="ARBA" id="ARBA00022603"/>
    </source>
</evidence>
<dbReference type="CDD" id="cd02440">
    <property type="entry name" value="AdoMet_MTases"/>
    <property type="match status" value="1"/>
</dbReference>
<dbReference type="SUPFAM" id="SSF53335">
    <property type="entry name" value="S-adenosyl-L-methionine-dependent methyltransferases"/>
    <property type="match status" value="1"/>
</dbReference>
<dbReference type="PANTHER" id="PTHR13069">
    <property type="entry name" value="ALKYLATED DNA REPAIR PROTEIN ALKB HOMOLOG 8"/>
    <property type="match status" value="1"/>
</dbReference>
<name>A0ABD2QKB4_9PLAT</name>
<proteinExistence type="predicted"/>
<evidence type="ECO:0000256" key="2">
    <source>
        <dbReference type="ARBA" id="ARBA00022679"/>
    </source>
</evidence>
<keyword evidence="2" id="KW-0808">Transferase</keyword>
<dbReference type="EMBL" id="JBJKFK010000088">
    <property type="protein sequence ID" value="KAL3319944.1"/>
    <property type="molecule type" value="Genomic_DNA"/>
</dbReference>
<feature type="domain" description="Methyltransferase type 11" evidence="3">
    <location>
        <begin position="15"/>
        <end position="111"/>
    </location>
</feature>
<dbReference type="PANTHER" id="PTHR13069:SF21">
    <property type="entry name" value="ALKYLATED DNA REPAIR PROTEIN ALKB HOMOLOG 8"/>
    <property type="match status" value="1"/>
</dbReference>
<dbReference type="GO" id="GO:0032259">
    <property type="term" value="P:methylation"/>
    <property type="evidence" value="ECO:0007669"/>
    <property type="project" value="UniProtKB-KW"/>
</dbReference>
<reference evidence="4 5" key="1">
    <citation type="submission" date="2024-11" db="EMBL/GenBank/DDBJ databases">
        <title>Adaptive evolution of stress response genes in parasites aligns with host niche diversity.</title>
        <authorList>
            <person name="Hahn C."/>
            <person name="Resl P."/>
        </authorList>
    </citation>
    <scope>NUCLEOTIDE SEQUENCE [LARGE SCALE GENOMIC DNA]</scope>
    <source>
        <strain evidence="4">EGGRZ-B1_66</strain>
        <tissue evidence="4">Body</tissue>
    </source>
</reference>
<sequence>MNFIKNLSDYSLGADFGCGNGKYLVAIAKEASNSDFPKLMPMVASDVSFNLAKIVRDKGFDTTVVDILDSPFRLGIFDFFLSIAVVHHFCTEERRREAVARMIDSLRPGGVGLIQVWAKDQYKDSQPAKYIKKHKEEANSETISLEPLNGMHLPIHKGGTSFKYSDVLVPFKSKSRTESDVNSARYYHLFEEGELEALIKCIPHVNILESFYEQGNWFAIVQRLQ</sequence>
<dbReference type="InterPro" id="IPR013216">
    <property type="entry name" value="Methyltransf_11"/>
</dbReference>
<protein>
    <submittedName>
        <fullName evidence="4">Alkylated DNA repair protein alkB 8</fullName>
    </submittedName>
</protein>
<dbReference type="GO" id="GO:0008175">
    <property type="term" value="F:tRNA methyltransferase activity"/>
    <property type="evidence" value="ECO:0007669"/>
    <property type="project" value="UniProtKB-ARBA"/>
</dbReference>
<accession>A0ABD2QKB4</accession>
<dbReference type="InterPro" id="IPR029063">
    <property type="entry name" value="SAM-dependent_MTases_sf"/>
</dbReference>
<dbReference type="Pfam" id="PF08241">
    <property type="entry name" value="Methyltransf_11"/>
    <property type="match status" value="1"/>
</dbReference>
<keyword evidence="1" id="KW-0489">Methyltransferase</keyword>
<evidence type="ECO:0000259" key="3">
    <source>
        <dbReference type="Pfam" id="PF08241"/>
    </source>
</evidence>
<dbReference type="InterPro" id="IPR051422">
    <property type="entry name" value="AlkB_tRNA_MeTrf/Diox"/>
</dbReference>
<gene>
    <name evidence="4" type="primary">ALKBH8</name>
    <name evidence="4" type="ORF">Ciccas_001372</name>
</gene>
<dbReference type="AlphaFoldDB" id="A0ABD2QKB4"/>
<keyword evidence="5" id="KW-1185">Reference proteome</keyword>
<evidence type="ECO:0000313" key="4">
    <source>
        <dbReference type="EMBL" id="KAL3319944.1"/>
    </source>
</evidence>